<keyword evidence="3" id="KW-1185">Reference proteome</keyword>
<protein>
    <recommendedName>
        <fullName evidence="4">Head decoration protein</fullName>
    </recommendedName>
</protein>
<evidence type="ECO:0000256" key="1">
    <source>
        <dbReference type="SAM" id="MobiDB-lite"/>
    </source>
</evidence>
<dbReference type="EMBL" id="CP142149">
    <property type="protein sequence ID" value="WSE26095.1"/>
    <property type="molecule type" value="Genomic_DNA"/>
</dbReference>
<dbReference type="RefSeq" id="WP_326565062.1">
    <property type="nucleotide sequence ID" value="NZ_CP142149.1"/>
</dbReference>
<evidence type="ECO:0000313" key="3">
    <source>
        <dbReference type="Proteomes" id="UP001330812"/>
    </source>
</evidence>
<feature type="compositionally biased region" description="Low complexity" evidence="1">
    <location>
        <begin position="34"/>
        <end position="57"/>
    </location>
</feature>
<accession>A0ABZ1HXJ9</accession>
<name>A0ABZ1HXJ9_9PSEU</name>
<dbReference type="Proteomes" id="UP001330812">
    <property type="component" value="Chromosome"/>
</dbReference>
<evidence type="ECO:0000313" key="2">
    <source>
        <dbReference type="EMBL" id="WSE26095.1"/>
    </source>
</evidence>
<dbReference type="Pfam" id="PF23140">
    <property type="entry name" value="Gp80"/>
    <property type="match status" value="1"/>
</dbReference>
<evidence type="ECO:0008006" key="4">
    <source>
        <dbReference type="Google" id="ProtNLM"/>
    </source>
</evidence>
<dbReference type="InterPro" id="IPR056908">
    <property type="entry name" value="Gp80-like"/>
</dbReference>
<feature type="region of interest" description="Disordered" evidence="1">
    <location>
        <begin position="33"/>
        <end position="69"/>
    </location>
</feature>
<gene>
    <name evidence="2" type="ORF">VSH64_24790</name>
</gene>
<reference evidence="2 3" key="1">
    <citation type="journal article" date="2015" name="Int. J. Syst. Evol. Microbiol.">
        <title>Amycolatopsis rhabdoformis sp. nov., an actinomycete isolated from a tropical forest soil.</title>
        <authorList>
            <person name="Souza W.R."/>
            <person name="Silva R.E."/>
            <person name="Goodfellow M."/>
            <person name="Busarakam K."/>
            <person name="Figueiro F.S."/>
            <person name="Ferreira D."/>
            <person name="Rodrigues-Filho E."/>
            <person name="Moraes L.A.B."/>
            <person name="Zucchi T.D."/>
        </authorList>
    </citation>
    <scope>NUCLEOTIDE SEQUENCE [LARGE SCALE GENOMIC DNA]</scope>
    <source>
        <strain evidence="2 3">NCIMB 14900</strain>
    </source>
</reference>
<proteinExistence type="predicted"/>
<organism evidence="2 3">
    <name type="scientific">Amycolatopsis rhabdoformis</name>
    <dbReference type="NCBI Taxonomy" id="1448059"/>
    <lineage>
        <taxon>Bacteria</taxon>
        <taxon>Bacillati</taxon>
        <taxon>Actinomycetota</taxon>
        <taxon>Actinomycetes</taxon>
        <taxon>Pseudonocardiales</taxon>
        <taxon>Pseudonocardiaceae</taxon>
        <taxon>Amycolatopsis</taxon>
    </lineage>
</organism>
<sequence length="121" mass="11819">MSYTNAAKDAAVNAIRALLTSNQGFVSMHTADPGTTGASEATGTTYARGSTTFPAASGGTGSTGGQATVTARTGSTTAATHVGIWTASTGGTFICGIPLSTTENFSTAGGTLLYTPTLSAS</sequence>